<dbReference type="RefSeq" id="WP_096466289.1">
    <property type="nucleotide sequence ID" value="NZ_AP017312.1"/>
</dbReference>
<dbReference type="KEGG" id="asoc:CB4_02716"/>
<reference evidence="1 2" key="1">
    <citation type="submission" date="2015-12" db="EMBL/GenBank/DDBJ databases">
        <title>Genome sequence of Aneurinibacillus soli.</title>
        <authorList>
            <person name="Lee J.S."/>
            <person name="Lee K.C."/>
            <person name="Kim K.K."/>
            <person name="Lee B.W."/>
        </authorList>
    </citation>
    <scope>NUCLEOTIDE SEQUENCE [LARGE SCALE GENOMIC DNA]</scope>
    <source>
        <strain evidence="1 2">CB4</strain>
    </source>
</reference>
<gene>
    <name evidence="1" type="ORF">CB4_02716</name>
</gene>
<evidence type="ECO:0000313" key="2">
    <source>
        <dbReference type="Proteomes" id="UP000217696"/>
    </source>
</evidence>
<sequence>MADDLWAQRSNILCTQNFTINSDQGPFVGQLTVVGLAVSAVTPETGSVSDFFAIEQRFSLNPNKMYKHNVDDDTLGYVIAGYFAIDYTIETTSHNFPNNPNDFPLLSNSPDTTVGSTTYTTSLSHTFSGSIGVFGDQLTATASDSYTVTNSTSVNIPDITVENLSMDQGNNAKWAFLFNNNDDRPPTLSSTSMFQPVVTTMWEMKNPIPSVEELEFVTRIAMNFKLVHIPKAFPFIHDTVKTYNICEEIPWHIKIPVNPPQK</sequence>
<organism evidence="1 2">
    <name type="scientific">Aneurinibacillus soli</name>
    <dbReference type="NCBI Taxonomy" id="1500254"/>
    <lineage>
        <taxon>Bacteria</taxon>
        <taxon>Bacillati</taxon>
        <taxon>Bacillota</taxon>
        <taxon>Bacilli</taxon>
        <taxon>Bacillales</taxon>
        <taxon>Paenibacillaceae</taxon>
        <taxon>Aneurinibacillus group</taxon>
        <taxon>Aneurinibacillus</taxon>
    </lineage>
</organism>
<name>A0A0U5BCS5_9BACL</name>
<keyword evidence="2" id="KW-1185">Reference proteome</keyword>
<dbReference type="EMBL" id="AP017312">
    <property type="protein sequence ID" value="BAU28541.1"/>
    <property type="molecule type" value="Genomic_DNA"/>
</dbReference>
<evidence type="ECO:0000313" key="1">
    <source>
        <dbReference type="EMBL" id="BAU28541.1"/>
    </source>
</evidence>
<accession>A0A0U5BCS5</accession>
<dbReference type="Proteomes" id="UP000217696">
    <property type="component" value="Chromosome"/>
</dbReference>
<protein>
    <submittedName>
        <fullName evidence="1">Uncharacterized protein</fullName>
    </submittedName>
</protein>
<proteinExistence type="predicted"/>
<dbReference type="AlphaFoldDB" id="A0A0U5BCS5"/>